<dbReference type="EMBL" id="JAUIRO010000001">
    <property type="protein sequence ID" value="KAK0733592.1"/>
    <property type="molecule type" value="Genomic_DNA"/>
</dbReference>
<keyword evidence="3" id="KW-1185">Reference proteome</keyword>
<organism evidence="2 3">
    <name type="scientific">Lasiosphaeria miniovina</name>
    <dbReference type="NCBI Taxonomy" id="1954250"/>
    <lineage>
        <taxon>Eukaryota</taxon>
        <taxon>Fungi</taxon>
        <taxon>Dikarya</taxon>
        <taxon>Ascomycota</taxon>
        <taxon>Pezizomycotina</taxon>
        <taxon>Sordariomycetes</taxon>
        <taxon>Sordariomycetidae</taxon>
        <taxon>Sordariales</taxon>
        <taxon>Lasiosphaeriaceae</taxon>
        <taxon>Lasiosphaeria</taxon>
    </lineage>
</organism>
<sequence>MLSSLGAFASLLPWQELLSSRDAVPRLALEEQRKLREEADRQAYQLQQQQEQERLAFEQLRELQEEADRQAYQLQQQQEQERFTFEKERELQEEADRQAYQLRQQQEQERLALEEQRLALEEADRARAHQLQQEKEAGSQPMADFDFNTMPTLATANLARPSLTPIFNPFATPITAANPAVLSLVPPIQFGTSTSPRPTVNPISFGLKGPSVPTYPSDIDSPKLIVESSFLSGEALKTVNDCKYEHVGWKVKALVQNRSADKLAEAKAAEELAAEELAAEAEQKPRRAEEADRLYCQSLAATLMAENARLDAEAAQGYEERLSIPDVPPTPDFSHGSGIVPVDEEDDLEAMWHMDAAEEAAAAAAATNN</sequence>
<evidence type="ECO:0000313" key="2">
    <source>
        <dbReference type="EMBL" id="KAK0733592.1"/>
    </source>
</evidence>
<protein>
    <submittedName>
        <fullName evidence="2">Uncharacterized protein</fullName>
    </submittedName>
</protein>
<dbReference type="GeneID" id="85327857"/>
<evidence type="ECO:0000313" key="3">
    <source>
        <dbReference type="Proteomes" id="UP001172101"/>
    </source>
</evidence>
<evidence type="ECO:0000256" key="1">
    <source>
        <dbReference type="SAM" id="Coils"/>
    </source>
</evidence>
<name>A0AA40BG27_9PEZI</name>
<comment type="caution">
    <text evidence="2">The sequence shown here is derived from an EMBL/GenBank/DDBJ whole genome shotgun (WGS) entry which is preliminary data.</text>
</comment>
<gene>
    <name evidence="2" type="ORF">B0T26DRAFT_745624</name>
</gene>
<dbReference type="AlphaFoldDB" id="A0AA40BG27"/>
<keyword evidence="1" id="KW-0175">Coiled coil</keyword>
<dbReference type="Proteomes" id="UP001172101">
    <property type="component" value="Unassembled WGS sequence"/>
</dbReference>
<proteinExistence type="predicted"/>
<dbReference type="RefSeq" id="XP_060302469.1">
    <property type="nucleotide sequence ID" value="XM_060444587.1"/>
</dbReference>
<accession>A0AA40BG27</accession>
<reference evidence="2" key="1">
    <citation type="submission" date="2023-06" db="EMBL/GenBank/DDBJ databases">
        <title>Genome-scale phylogeny and comparative genomics of the fungal order Sordariales.</title>
        <authorList>
            <consortium name="Lawrence Berkeley National Laboratory"/>
            <person name="Hensen N."/>
            <person name="Bonometti L."/>
            <person name="Westerberg I."/>
            <person name="Brannstrom I.O."/>
            <person name="Guillou S."/>
            <person name="Cros-Aarteil S."/>
            <person name="Calhoun S."/>
            <person name="Haridas S."/>
            <person name="Kuo A."/>
            <person name="Mondo S."/>
            <person name="Pangilinan J."/>
            <person name="Riley R."/>
            <person name="LaButti K."/>
            <person name="Andreopoulos B."/>
            <person name="Lipzen A."/>
            <person name="Chen C."/>
            <person name="Yanf M."/>
            <person name="Daum C."/>
            <person name="Ng V."/>
            <person name="Clum A."/>
            <person name="Steindorff A."/>
            <person name="Ohm R."/>
            <person name="Martin F."/>
            <person name="Silar P."/>
            <person name="Natvig D."/>
            <person name="Lalanne C."/>
            <person name="Gautier V."/>
            <person name="Ament-velasquez S.L."/>
            <person name="Kruys A."/>
            <person name="Hutchinson M.I."/>
            <person name="Powell A.J."/>
            <person name="Barry K."/>
            <person name="Miller A.N."/>
            <person name="Grigoriev I.V."/>
            <person name="Debuchy R."/>
            <person name="Gladieux P."/>
            <person name="Thoren M.H."/>
            <person name="Johannesson H."/>
        </authorList>
    </citation>
    <scope>NUCLEOTIDE SEQUENCE</scope>
    <source>
        <strain evidence="2">SMH2392-1A</strain>
    </source>
</reference>
<feature type="coiled-coil region" evidence="1">
    <location>
        <begin position="29"/>
        <end position="133"/>
    </location>
</feature>